<keyword evidence="1" id="KW-0732">Signal</keyword>
<organism evidence="2 3">
    <name type="scientific">Pigmentiphaga litoralis</name>
    <dbReference type="NCBI Taxonomy" id="516702"/>
    <lineage>
        <taxon>Bacteria</taxon>
        <taxon>Pseudomonadati</taxon>
        <taxon>Pseudomonadota</taxon>
        <taxon>Betaproteobacteria</taxon>
        <taxon>Burkholderiales</taxon>
        <taxon>Alcaligenaceae</taxon>
        <taxon>Pigmentiphaga</taxon>
    </lineage>
</organism>
<dbReference type="RefSeq" id="WP_179585372.1">
    <property type="nucleotide sequence ID" value="NZ_JACBYR010000001.1"/>
</dbReference>
<dbReference type="Pfam" id="PF12974">
    <property type="entry name" value="Phosphonate-bd"/>
    <property type="match status" value="1"/>
</dbReference>
<name>A0A7Y9ISW1_9BURK</name>
<dbReference type="AlphaFoldDB" id="A0A7Y9ISW1"/>
<gene>
    <name evidence="2" type="ORF">FHW18_001731</name>
</gene>
<dbReference type="SUPFAM" id="SSF53850">
    <property type="entry name" value="Periplasmic binding protein-like II"/>
    <property type="match status" value="1"/>
</dbReference>
<feature type="signal peptide" evidence="1">
    <location>
        <begin position="1"/>
        <end position="22"/>
    </location>
</feature>
<evidence type="ECO:0000313" key="2">
    <source>
        <dbReference type="EMBL" id="NYE82460.1"/>
    </source>
</evidence>
<comment type="caution">
    <text evidence="2">The sequence shown here is derived from an EMBL/GenBank/DDBJ whole genome shotgun (WGS) entry which is preliminary data.</text>
</comment>
<dbReference type="PANTHER" id="PTHR30024">
    <property type="entry name" value="ALIPHATIC SULFONATES-BINDING PROTEIN-RELATED"/>
    <property type="match status" value="1"/>
</dbReference>
<dbReference type="PANTHER" id="PTHR30024:SF42">
    <property type="entry name" value="ALIPHATIC SULFONATES-BINDING PROTEIN-RELATED"/>
    <property type="match status" value="1"/>
</dbReference>
<dbReference type="Proteomes" id="UP000542125">
    <property type="component" value="Unassembled WGS sequence"/>
</dbReference>
<dbReference type="EMBL" id="JACBYR010000001">
    <property type="protein sequence ID" value="NYE82460.1"/>
    <property type="molecule type" value="Genomic_DNA"/>
</dbReference>
<reference evidence="2 3" key="1">
    <citation type="submission" date="2020-07" db="EMBL/GenBank/DDBJ databases">
        <title>Genomic Encyclopedia of Type Strains, Phase IV (KMG-V): Genome sequencing to study the core and pangenomes of soil and plant-associated prokaryotes.</title>
        <authorList>
            <person name="Whitman W."/>
        </authorList>
    </citation>
    <scope>NUCLEOTIDE SEQUENCE [LARGE SCALE GENOMIC DNA]</scope>
    <source>
        <strain evidence="2 3">SAS40</strain>
    </source>
</reference>
<proteinExistence type="predicted"/>
<sequence length="337" mass="36191">MTYAHGMLGLLLGASVLGAAHAQTGSNFTTPVPANTQLVVADQRQQLQVAFAASGEEKKLPFKVKFADFRGGPAILEAFRAGSLDVAIVGDAPPIQAHVSGNPLPIVAARQFTAVTYQYAVRPGLSLTSLNDIRGKKIAYAEGTATQSFVLATLSKIGLTKKDVTLVPLRIVDFLDAVRSGAVDVAPLNEPPFSRYVTHFKKDGASALPEQEVAGLPQGLSYIYASPTALKDPVRSAAIATFIAQWVKSSQWTEENEQAWVQAYYVKSQNLPAEVGRQVHQSLGKSTFPRLSDLIPRQQNTINLIHAAGDIPKKLDAREEFDLRFNDTAASAARAAL</sequence>
<dbReference type="Gene3D" id="3.40.190.10">
    <property type="entry name" value="Periplasmic binding protein-like II"/>
    <property type="match status" value="2"/>
</dbReference>
<accession>A0A7Y9ISW1</accession>
<protein>
    <submittedName>
        <fullName evidence="2">Sulfonate transport system substrate-binding protein</fullName>
    </submittedName>
</protein>
<keyword evidence="3" id="KW-1185">Reference proteome</keyword>
<feature type="chain" id="PRO_5030696362" evidence="1">
    <location>
        <begin position="23"/>
        <end position="337"/>
    </location>
</feature>
<evidence type="ECO:0000313" key="3">
    <source>
        <dbReference type="Proteomes" id="UP000542125"/>
    </source>
</evidence>
<evidence type="ECO:0000256" key="1">
    <source>
        <dbReference type="SAM" id="SignalP"/>
    </source>
</evidence>